<proteinExistence type="predicted"/>
<accession>A0A193GLR7</accession>
<dbReference type="EMBL" id="CP016173">
    <property type="protein sequence ID" value="ANN80815.1"/>
    <property type="molecule type" value="Genomic_DNA"/>
</dbReference>
<sequence>MSNADSLAAIEGFLRSKCSYKRLLELDALILRKDMGPTHDDVIRSFVQKAIEEVTKNERET</sequence>
<evidence type="ECO:0000313" key="2">
    <source>
        <dbReference type="Proteomes" id="UP000091926"/>
    </source>
</evidence>
<evidence type="ECO:0000313" key="1">
    <source>
        <dbReference type="EMBL" id="ANN80815.1"/>
    </source>
</evidence>
<keyword evidence="1" id="KW-0614">Plasmid</keyword>
<dbReference type="KEGG" id="bfz:BAU07_26160"/>
<gene>
    <name evidence="1" type="ORF">BAU07_26160</name>
</gene>
<protein>
    <submittedName>
        <fullName evidence="1">Uncharacterized protein</fullName>
    </submittedName>
</protein>
<dbReference type="Proteomes" id="UP000091926">
    <property type="component" value="Plasmid unnamed1"/>
</dbReference>
<dbReference type="AlphaFoldDB" id="A0A193GLR7"/>
<geneLocation type="plasmid" evidence="1 2">
    <name>unnamed1</name>
</geneLocation>
<name>A0A193GLR7_9BORD</name>
<reference evidence="1 2" key="1">
    <citation type="submission" date="2016-06" db="EMBL/GenBank/DDBJ databases">
        <title>Complete genome sequences of Bordetella bronchialis and Bordetella flabilis.</title>
        <authorList>
            <person name="LiPuma J.J."/>
            <person name="Spilker T."/>
        </authorList>
    </citation>
    <scope>NUCLEOTIDE SEQUENCE [LARGE SCALE GENOMIC DNA]</scope>
    <source>
        <strain evidence="1 2">AU10664</strain>
        <plasmid evidence="1 2">unnamed1</plasmid>
    </source>
</reference>
<dbReference type="RefSeq" id="WP_066665807.1">
    <property type="nucleotide sequence ID" value="NZ_CBCSCL010000020.1"/>
</dbReference>
<keyword evidence="2" id="KW-1185">Reference proteome</keyword>
<organism evidence="1 2">
    <name type="scientific">Bordetella flabilis</name>
    <dbReference type="NCBI Taxonomy" id="463014"/>
    <lineage>
        <taxon>Bacteria</taxon>
        <taxon>Pseudomonadati</taxon>
        <taxon>Pseudomonadota</taxon>
        <taxon>Betaproteobacteria</taxon>
        <taxon>Burkholderiales</taxon>
        <taxon>Alcaligenaceae</taxon>
        <taxon>Bordetella</taxon>
    </lineage>
</organism>